<evidence type="ECO:0000313" key="1">
    <source>
        <dbReference type="EMBL" id="OGY51832.1"/>
    </source>
</evidence>
<name>A0A1G1YHM2_9BACT</name>
<dbReference type="AlphaFoldDB" id="A0A1G1YHM2"/>
<dbReference type="Proteomes" id="UP000177376">
    <property type="component" value="Unassembled WGS sequence"/>
</dbReference>
<organism evidence="1 2">
    <name type="scientific">Candidatus Buchananbacteria bacterium RIFCSPLOWO2_01_FULL_39_33</name>
    <dbReference type="NCBI Taxonomy" id="1797543"/>
    <lineage>
        <taxon>Bacteria</taxon>
        <taxon>Candidatus Buchananiibacteriota</taxon>
    </lineage>
</organism>
<comment type="caution">
    <text evidence="1">The sequence shown here is derived from an EMBL/GenBank/DDBJ whole genome shotgun (WGS) entry which is preliminary data.</text>
</comment>
<reference evidence="1 2" key="1">
    <citation type="journal article" date="2016" name="Nat. Commun.">
        <title>Thousands of microbial genomes shed light on interconnected biogeochemical processes in an aquifer system.</title>
        <authorList>
            <person name="Anantharaman K."/>
            <person name="Brown C.T."/>
            <person name="Hug L.A."/>
            <person name="Sharon I."/>
            <person name="Castelle C.J."/>
            <person name="Probst A.J."/>
            <person name="Thomas B.C."/>
            <person name="Singh A."/>
            <person name="Wilkins M.J."/>
            <person name="Karaoz U."/>
            <person name="Brodie E.L."/>
            <person name="Williams K.H."/>
            <person name="Hubbard S.S."/>
            <person name="Banfield J.F."/>
        </authorList>
    </citation>
    <scope>NUCLEOTIDE SEQUENCE [LARGE SCALE GENOMIC DNA]</scope>
</reference>
<proteinExistence type="predicted"/>
<gene>
    <name evidence="1" type="ORF">A3A02_03585</name>
</gene>
<sequence>MSLGELKRIGQDFFLNGDNMTDYYYSGTHQIVLSGDCIDAALDALTSIEAIHLLFYDDGYYCYIVAPQFDEESFFNKVVSVVEKSVAGISINNGTYSVRRKIPATPKLPAGPDDACTVGLGNITYYKVVIHLGRGYGRRWSQVSILMPKEGREIYYQVQRYLNKVSGSQIDGESKMFTGIGAQWQAICFAYGFTPDEAKDKEAAQRAKKFVYTVVGEMMDRLWSCQTQPSFLSRWRSASLLTT</sequence>
<dbReference type="EMBL" id="MHIM01000030">
    <property type="protein sequence ID" value="OGY51832.1"/>
    <property type="molecule type" value="Genomic_DNA"/>
</dbReference>
<protein>
    <submittedName>
        <fullName evidence="1">Uncharacterized protein</fullName>
    </submittedName>
</protein>
<evidence type="ECO:0000313" key="2">
    <source>
        <dbReference type="Proteomes" id="UP000177376"/>
    </source>
</evidence>
<accession>A0A1G1YHM2</accession>